<dbReference type="STRING" id="1618993.UX09_C0008G0002"/>
<reference evidence="2 3" key="1">
    <citation type="journal article" date="2015" name="Nature">
        <title>rRNA introns, odd ribosomes, and small enigmatic genomes across a large radiation of phyla.</title>
        <authorList>
            <person name="Brown C.T."/>
            <person name="Hug L.A."/>
            <person name="Thomas B.C."/>
            <person name="Sharon I."/>
            <person name="Castelle C.J."/>
            <person name="Singh A."/>
            <person name="Wilkins M.J."/>
            <person name="Williams K.H."/>
            <person name="Banfield J.F."/>
        </authorList>
    </citation>
    <scope>NUCLEOTIDE SEQUENCE [LARGE SCALE GENOMIC DNA]</scope>
</reference>
<evidence type="ECO:0000256" key="1">
    <source>
        <dbReference type="SAM" id="Phobius"/>
    </source>
</evidence>
<dbReference type="AlphaFoldDB" id="A0A0G1ML61"/>
<evidence type="ECO:0000313" key="3">
    <source>
        <dbReference type="Proteomes" id="UP000034354"/>
    </source>
</evidence>
<keyword evidence="1" id="KW-1133">Transmembrane helix</keyword>
<protein>
    <submittedName>
        <fullName evidence="2">Uncharacterized protein</fullName>
    </submittedName>
</protein>
<proteinExistence type="predicted"/>
<evidence type="ECO:0000313" key="2">
    <source>
        <dbReference type="EMBL" id="KKU08934.1"/>
    </source>
</evidence>
<name>A0A0G1ML61_9BACT</name>
<organism evidence="2 3">
    <name type="scientific">Candidatus Uhrbacteria bacterium GW2011_GWE2_45_35</name>
    <dbReference type="NCBI Taxonomy" id="1618993"/>
    <lineage>
        <taxon>Bacteria</taxon>
        <taxon>Candidatus Uhriibacteriota</taxon>
    </lineage>
</organism>
<comment type="caution">
    <text evidence="2">The sequence shown here is derived from an EMBL/GenBank/DDBJ whole genome shotgun (WGS) entry which is preliminary data.</text>
</comment>
<keyword evidence="1" id="KW-0812">Transmembrane</keyword>
<feature type="transmembrane region" description="Helical" evidence="1">
    <location>
        <begin position="37"/>
        <end position="62"/>
    </location>
</feature>
<dbReference type="Proteomes" id="UP000034354">
    <property type="component" value="Unassembled WGS sequence"/>
</dbReference>
<keyword evidence="1" id="KW-0472">Membrane</keyword>
<gene>
    <name evidence="2" type="ORF">UX09_C0008G0002</name>
</gene>
<dbReference type="EMBL" id="LCKW01000008">
    <property type="protein sequence ID" value="KKU08934.1"/>
    <property type="molecule type" value="Genomic_DNA"/>
</dbReference>
<sequence>MFINKFFQTFAAIIGFMVAYTVIGLPIFLMQNSWPDGVFVILLTVWSVGSVVFFLAFFFWIIGKIWVFHGADVPATPLEVLKNQLLEINSWDAPVEVKETKNGLVFTWKYVDAKWWELFKKAGLIKVYELHAKFNENKDTVYLTDVSKTVSWGVGPTEVRISAQAIHGIQAGFDAAKQLGVKENFSLGTVMDYRFSPSEIKNPVMNTILKNGWDVKFRV</sequence>
<accession>A0A0G1ML61</accession>
<feature type="transmembrane region" description="Helical" evidence="1">
    <location>
        <begin position="6"/>
        <end position="30"/>
    </location>
</feature>